<evidence type="ECO:0000313" key="5">
    <source>
        <dbReference type="Proteomes" id="UP001595814"/>
    </source>
</evidence>
<dbReference type="SUPFAM" id="SSF48452">
    <property type="entry name" value="TPR-like"/>
    <property type="match status" value="2"/>
</dbReference>
<evidence type="ECO:0000313" key="4">
    <source>
        <dbReference type="EMBL" id="MFC4097650.1"/>
    </source>
</evidence>
<proteinExistence type="predicted"/>
<gene>
    <name evidence="4" type="ORF">ACFOUT_17325</name>
</gene>
<dbReference type="SMART" id="SM00028">
    <property type="entry name" value="TPR"/>
    <property type="match status" value="4"/>
</dbReference>
<name>A0ABV8JT18_9FLAO</name>
<sequence length="920" mass="106081">MFKQGPPYLFLVFWSITLQLFFYPIVAISQQDELLKIINSQQPQDSIEAHLTLFFNKYKSRLNNNDLADCYHDVASKWYYENWWNDGNDTDLDKAITFTEKALTLKKQIDELPIGSLEKTAYNLGAFYHIKGEVFKAEEAFLYLVNNGQDVSKIENAKVELGTIYLETGDFYKALEQFDQIIISNSEKEISENLIDAHIIKAEIFSIMGIAQFSNQISANLNTADSLLSSSGIEDSYYYNRIYQTEGNRLIELGKYEKALEYHKKVLSDSLALYPNELARVYNSLGFSEVKLNHYDIGEIYLNKSTSYDPNYSLPYENLGDLYLAKKDFKRAMNNYQKAIFWLIDKSPPIDITILPLIKDIEVVPDKIYLLNHLITKTNGWLSYYEEESNEDFLQYALETVRLSDQLIDLIRNESSENRSKYFWREKGASLYSKAVEVCYMLNLTEEAYYFMERNKALLLLEDISEEQAKELAQIPQELSQREFLLKKDIFLFENQLQNETDAALKDSLKKIVYDVKQGYHLFADSLKKAYPEYENLKRQIQILPFESFKSKYVKENQTVLQYILNKNQGYGLLNSHESTAFFKIENPQQLEKELIDLYGQMTDLEVSRPKMERYKNSSHKLFTKLIPPSVFEELVDKKVIIVTDYLLQQIPFEAFVSDIDTSRYLIEDSEISYAYSISYLDAKQQVENKPTHDFLGLAPVEFKNLGLQKLHFSPLEIDAAHAHFKGDTYLNDSATKNIFLENLPDYKVIHLSTHADVGNDGNPWIAFSDKKVYLNELYATTTEAQMVVLSACNTSIGELRKGEGAMSLARGFFHAGAKSVISSLWSTNDKSSKEIMARFYENLDQGFSQSKALREAKLDYLHANKDANFGPGYWAALIVIGDNAPLVQSTNKWWLYGGLLFALSITLAGFIVVRKQRKH</sequence>
<dbReference type="InterPro" id="IPR011990">
    <property type="entry name" value="TPR-like_helical_dom_sf"/>
</dbReference>
<dbReference type="InterPro" id="IPR019734">
    <property type="entry name" value="TPR_rpt"/>
</dbReference>
<dbReference type="PANTHER" id="PTHR10098:SF108">
    <property type="entry name" value="TETRATRICOPEPTIDE REPEAT PROTEIN 28"/>
    <property type="match status" value="1"/>
</dbReference>
<keyword evidence="5" id="KW-1185">Reference proteome</keyword>
<organism evidence="4 5">
    <name type="scientific">Euzebyella saccharophila</name>
    <dbReference type="NCBI Taxonomy" id="679664"/>
    <lineage>
        <taxon>Bacteria</taxon>
        <taxon>Pseudomonadati</taxon>
        <taxon>Bacteroidota</taxon>
        <taxon>Flavobacteriia</taxon>
        <taxon>Flavobacteriales</taxon>
        <taxon>Flavobacteriaceae</taxon>
        <taxon>Euzebyella</taxon>
    </lineage>
</organism>
<evidence type="ECO:0000256" key="2">
    <source>
        <dbReference type="SAM" id="Phobius"/>
    </source>
</evidence>
<reference evidence="5" key="1">
    <citation type="journal article" date="2019" name="Int. J. Syst. Evol. Microbiol.">
        <title>The Global Catalogue of Microorganisms (GCM) 10K type strain sequencing project: providing services to taxonomists for standard genome sequencing and annotation.</title>
        <authorList>
            <consortium name="The Broad Institute Genomics Platform"/>
            <consortium name="The Broad Institute Genome Sequencing Center for Infectious Disease"/>
            <person name="Wu L."/>
            <person name="Ma J."/>
        </authorList>
    </citation>
    <scope>NUCLEOTIDE SEQUENCE [LARGE SCALE GENOMIC DNA]</scope>
    <source>
        <strain evidence="5">CECT 7477</strain>
    </source>
</reference>
<dbReference type="PANTHER" id="PTHR10098">
    <property type="entry name" value="RAPSYN-RELATED"/>
    <property type="match status" value="1"/>
</dbReference>
<protein>
    <submittedName>
        <fullName evidence="4">CHAT domain-containing protein</fullName>
    </submittedName>
</protein>
<keyword evidence="2" id="KW-1133">Transmembrane helix</keyword>
<keyword evidence="1" id="KW-0802">TPR repeat</keyword>
<feature type="repeat" description="TPR" evidence="1">
    <location>
        <begin position="313"/>
        <end position="346"/>
    </location>
</feature>
<dbReference type="PROSITE" id="PS50005">
    <property type="entry name" value="TPR"/>
    <property type="match status" value="2"/>
</dbReference>
<feature type="domain" description="CHAT" evidence="3">
    <location>
        <begin position="618"/>
        <end position="883"/>
    </location>
</feature>
<dbReference type="InterPro" id="IPR024983">
    <property type="entry name" value="CHAT_dom"/>
</dbReference>
<accession>A0ABV8JT18</accession>
<dbReference type="Gene3D" id="1.25.40.10">
    <property type="entry name" value="Tetratricopeptide repeat domain"/>
    <property type="match status" value="2"/>
</dbReference>
<dbReference type="Proteomes" id="UP001595814">
    <property type="component" value="Unassembled WGS sequence"/>
</dbReference>
<evidence type="ECO:0000256" key="1">
    <source>
        <dbReference type="PROSITE-ProRule" id="PRU00339"/>
    </source>
</evidence>
<dbReference type="Pfam" id="PF12770">
    <property type="entry name" value="CHAT"/>
    <property type="match status" value="1"/>
</dbReference>
<dbReference type="EMBL" id="JBHSAW010000024">
    <property type="protein sequence ID" value="MFC4097650.1"/>
    <property type="molecule type" value="Genomic_DNA"/>
</dbReference>
<dbReference type="Pfam" id="PF13181">
    <property type="entry name" value="TPR_8"/>
    <property type="match status" value="1"/>
</dbReference>
<keyword evidence="2" id="KW-0472">Membrane</keyword>
<comment type="caution">
    <text evidence="4">The sequence shown here is derived from an EMBL/GenBank/DDBJ whole genome shotgun (WGS) entry which is preliminary data.</text>
</comment>
<keyword evidence="2" id="KW-0812">Transmembrane</keyword>
<feature type="transmembrane region" description="Helical" evidence="2">
    <location>
        <begin position="894"/>
        <end position="914"/>
    </location>
</feature>
<evidence type="ECO:0000259" key="3">
    <source>
        <dbReference type="Pfam" id="PF12770"/>
    </source>
</evidence>
<feature type="repeat" description="TPR" evidence="1">
    <location>
        <begin position="155"/>
        <end position="188"/>
    </location>
</feature>
<dbReference type="RefSeq" id="WP_380081241.1">
    <property type="nucleotide sequence ID" value="NZ_JBHSAW010000024.1"/>
</dbReference>